<dbReference type="OrthoDB" id="2783260at2"/>
<dbReference type="STRING" id="1464122.SAMN05421737_10643"/>
<evidence type="ECO:0000313" key="2">
    <source>
        <dbReference type="Proteomes" id="UP000242662"/>
    </source>
</evidence>
<organism evidence="1 2">
    <name type="scientific">Shouchella lonarensis</name>
    <dbReference type="NCBI Taxonomy" id="1464122"/>
    <lineage>
        <taxon>Bacteria</taxon>
        <taxon>Bacillati</taxon>
        <taxon>Bacillota</taxon>
        <taxon>Bacilli</taxon>
        <taxon>Bacillales</taxon>
        <taxon>Bacillaceae</taxon>
        <taxon>Shouchella</taxon>
    </lineage>
</organism>
<dbReference type="Pfam" id="PF22871">
    <property type="entry name" value="AimR"/>
    <property type="match status" value="1"/>
</dbReference>
<proteinExistence type="predicted"/>
<protein>
    <recommendedName>
        <fullName evidence="3">Tetratricopeptide repeat-containing protein</fullName>
    </recommendedName>
</protein>
<accession>A0A1G6JN35</accession>
<keyword evidence="2" id="KW-1185">Reference proteome</keyword>
<dbReference type="EMBL" id="FMYM01000006">
    <property type="protein sequence ID" value="SDC20159.1"/>
    <property type="molecule type" value="Genomic_DNA"/>
</dbReference>
<dbReference type="RefSeq" id="WP_090775665.1">
    <property type="nucleotide sequence ID" value="NZ_FMYM01000006.1"/>
</dbReference>
<dbReference type="InterPro" id="IPR047705">
    <property type="entry name" value="AimR-like"/>
</dbReference>
<dbReference type="Proteomes" id="UP000242662">
    <property type="component" value="Unassembled WGS sequence"/>
</dbReference>
<evidence type="ECO:0000313" key="1">
    <source>
        <dbReference type="EMBL" id="SDC20159.1"/>
    </source>
</evidence>
<dbReference type="AlphaFoldDB" id="A0A1G6JN35"/>
<sequence length="387" mass="44781">MAINYAGLFGGNTLRRITEDTEKRLKQMNLWNKDKEWTPALMRRLGREDFREFSFEQVAYSVKKMAKSRMTALMNEYALSLHSLPHIKDAFEYAALFQQRDILHQLIERYHDDECLVEWVHVYRLLLRVLEDPFTYEEIIDEARHLDVNVKEPVLKIRLKILAANAYDQMGSIRESSLLLERLVDDLWKIETGYTKSVLASRTLLLVGNYYLYGEGDVENAEKNYLAVTVNESTPEAAKVAPNHGLGLIMMCKGDRLQCAYYFQEAIRIAKETGQYAYQECLERQYYPFARSILGETVSVEGITLEEQAHQYIVRGEREKALRLIGELEVSVKSDPHLTWYKGMATGKKELLWSALGQFKEKSYAHLVMLIQQQLESPTTNLGGEVK</sequence>
<name>A0A1G6JN35_9BACI</name>
<gene>
    <name evidence="1" type="ORF">SAMN05421737_10643</name>
</gene>
<dbReference type="NCBIfam" id="NF038310">
    <property type="entry name" value="lysogeny_AimR"/>
    <property type="match status" value="1"/>
</dbReference>
<evidence type="ECO:0008006" key="3">
    <source>
        <dbReference type="Google" id="ProtNLM"/>
    </source>
</evidence>
<reference evidence="2" key="1">
    <citation type="submission" date="2016-09" db="EMBL/GenBank/DDBJ databases">
        <authorList>
            <person name="Varghese N."/>
            <person name="Submissions S."/>
        </authorList>
    </citation>
    <scope>NUCLEOTIDE SEQUENCE [LARGE SCALE GENOMIC DNA]</scope>
    <source>
        <strain evidence="2">25nlg</strain>
    </source>
</reference>